<reference evidence="2" key="1">
    <citation type="submission" date="2021-04" db="EMBL/GenBank/DDBJ databases">
        <title>Genome sequence of Woronichinia naegeliana from Washington state freshwater lake bloom.</title>
        <authorList>
            <person name="Dreher T.W."/>
        </authorList>
    </citation>
    <scope>NUCLEOTIDE SEQUENCE</scope>
    <source>
        <strain evidence="2">WA131</strain>
    </source>
</reference>
<dbReference type="Proteomes" id="UP001065613">
    <property type="component" value="Chromosome"/>
</dbReference>
<organism evidence="2">
    <name type="scientific">Woronichinia naegeliana WA131</name>
    <dbReference type="NCBI Taxonomy" id="2824559"/>
    <lineage>
        <taxon>Bacteria</taxon>
        <taxon>Bacillati</taxon>
        <taxon>Cyanobacteriota</taxon>
        <taxon>Cyanophyceae</taxon>
        <taxon>Synechococcales</taxon>
        <taxon>Coelosphaeriaceae</taxon>
        <taxon>Woronichinia</taxon>
    </lineage>
</organism>
<keyword evidence="1" id="KW-0812">Transmembrane</keyword>
<gene>
    <name evidence="2" type="ORF">KA717_22215</name>
</gene>
<sequence length="124" mass="13480">MTTTPKATVTYSIEDILARIEDKIDARFEKVDRQLTEINQRLTKLEVGQAELSGDIKALDERLSGEIKALDERLSGDIKTLSAKVDGLGKRLDNQEFLNRGVAVAVLAALLAGSAKLFGLLPKG</sequence>
<feature type="transmembrane region" description="Helical" evidence="1">
    <location>
        <begin position="97"/>
        <end position="121"/>
    </location>
</feature>
<protein>
    <submittedName>
        <fullName evidence="2">DUF4164 domain-containing protein</fullName>
    </submittedName>
</protein>
<name>A0A977KS79_9CYAN</name>
<keyword evidence="1" id="KW-0472">Membrane</keyword>
<dbReference type="KEGG" id="wna:KA717_22215"/>
<keyword evidence="1" id="KW-1133">Transmembrane helix</keyword>
<evidence type="ECO:0000313" key="2">
    <source>
        <dbReference type="EMBL" id="UXE58729.1"/>
    </source>
</evidence>
<dbReference type="AlphaFoldDB" id="A0A977KS79"/>
<evidence type="ECO:0000256" key="1">
    <source>
        <dbReference type="SAM" id="Phobius"/>
    </source>
</evidence>
<dbReference type="Gene3D" id="1.20.5.340">
    <property type="match status" value="1"/>
</dbReference>
<accession>A0A977KS79</accession>
<dbReference type="EMBL" id="CP073041">
    <property type="protein sequence ID" value="UXE58729.1"/>
    <property type="molecule type" value="Genomic_DNA"/>
</dbReference>
<proteinExistence type="predicted"/>